<name>Q2J6T3_FRACC</name>
<gene>
    <name evidence="1" type="ordered locus">Francci3_3657</name>
</gene>
<reference evidence="1 2" key="1">
    <citation type="journal article" date="2007" name="Genome Res.">
        <title>Genome characteristics of facultatively symbiotic Frankia sp. strains reflect host range and host plant biogeography.</title>
        <authorList>
            <person name="Normand P."/>
            <person name="Lapierre P."/>
            <person name="Tisa L.S."/>
            <person name="Gogarten J.P."/>
            <person name="Alloisio N."/>
            <person name="Bagnarol E."/>
            <person name="Bassi C.A."/>
            <person name="Berry A.M."/>
            <person name="Bickhart D.M."/>
            <person name="Choisne N."/>
            <person name="Couloux A."/>
            <person name="Cournoyer B."/>
            <person name="Cruveiller S."/>
            <person name="Daubin V."/>
            <person name="Demange N."/>
            <person name="Francino M.P."/>
            <person name="Goltsman E."/>
            <person name="Huang Y."/>
            <person name="Kopp O.R."/>
            <person name="Labarre L."/>
            <person name="Lapidus A."/>
            <person name="Lavire C."/>
            <person name="Marechal J."/>
            <person name="Martinez M."/>
            <person name="Mastronunzio J.E."/>
            <person name="Mullin B.C."/>
            <person name="Niemann J."/>
            <person name="Pujic P."/>
            <person name="Rawnsley T."/>
            <person name="Rouy Z."/>
            <person name="Schenowitz C."/>
            <person name="Sellstedt A."/>
            <person name="Tavares F."/>
            <person name="Tomkins J.P."/>
            <person name="Vallenet D."/>
            <person name="Valverde C."/>
            <person name="Wall L.G."/>
            <person name="Wang Y."/>
            <person name="Medigue C."/>
            <person name="Benson D.R."/>
        </authorList>
    </citation>
    <scope>NUCLEOTIDE SEQUENCE [LARGE SCALE GENOMIC DNA]</scope>
    <source>
        <strain evidence="2">DSM 45818 / CECT 9043 / CcI3</strain>
    </source>
</reference>
<dbReference type="EMBL" id="CP000249">
    <property type="protein sequence ID" value="ABD13009.1"/>
    <property type="molecule type" value="Genomic_DNA"/>
</dbReference>
<dbReference type="SUPFAM" id="SSF81606">
    <property type="entry name" value="PP2C-like"/>
    <property type="match status" value="1"/>
</dbReference>
<dbReference type="STRING" id="106370.Francci3_3657"/>
<dbReference type="HOGENOM" id="CLU_076319_0_0_11"/>
<evidence type="ECO:0000313" key="2">
    <source>
        <dbReference type="Proteomes" id="UP000001937"/>
    </source>
</evidence>
<dbReference type="Proteomes" id="UP000001937">
    <property type="component" value="Chromosome"/>
</dbReference>
<dbReference type="OrthoDB" id="5380902at2"/>
<dbReference type="AlphaFoldDB" id="Q2J6T3"/>
<organism evidence="1 2">
    <name type="scientific">Frankia casuarinae (strain DSM 45818 / CECT 9043 / HFP020203 / CcI3)</name>
    <dbReference type="NCBI Taxonomy" id="106370"/>
    <lineage>
        <taxon>Bacteria</taxon>
        <taxon>Bacillati</taxon>
        <taxon>Actinomycetota</taxon>
        <taxon>Actinomycetes</taxon>
        <taxon>Frankiales</taxon>
        <taxon>Frankiaceae</taxon>
        <taxon>Frankia</taxon>
    </lineage>
</organism>
<proteinExistence type="predicted"/>
<dbReference type="RefSeq" id="WP_011438033.1">
    <property type="nucleotide sequence ID" value="NC_007777.1"/>
</dbReference>
<sequence>MRVTGRVQVWLPKNSGYASEDATMVSTARRRAAVADGASEGVDVRRWANLLVTRYVNAPPPIGASAEGIYEWFRETIRIWNLSPPTVDPDDWRFQGVGATEAAFATFLGLQFRSEENEHDGRLEWEAIAVGDSCLVRVPSPKAILAGAQPEFFPYSASAAFTSTPDLVPSDLGRARRLAPTGEGWPVRVRRGFAEAGEVFLLGSDAISKWLYTLPWTDPEVWRRLPDLRKPNLEGLAHQLKDVGEIDHDDLTLVVLRVREDPRR</sequence>
<protein>
    <submittedName>
        <fullName evidence="1">Uncharacterized protein</fullName>
    </submittedName>
</protein>
<dbReference type="KEGG" id="fra:Francci3_3657"/>
<dbReference type="eggNOG" id="COG0631">
    <property type="taxonomic scope" value="Bacteria"/>
</dbReference>
<dbReference type="InterPro" id="IPR036457">
    <property type="entry name" value="PPM-type-like_dom_sf"/>
</dbReference>
<keyword evidence="2" id="KW-1185">Reference proteome</keyword>
<accession>Q2J6T3</accession>
<evidence type="ECO:0000313" key="1">
    <source>
        <dbReference type="EMBL" id="ABD13009.1"/>
    </source>
</evidence>